<evidence type="ECO:0000256" key="7">
    <source>
        <dbReference type="ARBA" id="ARBA00022989"/>
    </source>
</evidence>
<evidence type="ECO:0000256" key="8">
    <source>
        <dbReference type="ARBA" id="ARBA00023136"/>
    </source>
</evidence>
<dbReference type="InterPro" id="IPR003004">
    <property type="entry name" value="GspF/PilC"/>
</dbReference>
<dbReference type="PRINTS" id="PR00812">
    <property type="entry name" value="BCTERIALGSPF"/>
</dbReference>
<sequence>MAQYQYRAFNRTGRTIRGRIEAADEMAATLQLRERGLYPIRVEPLEETSLLQREVDFRSLTIGRVGLKDFVPFCRQFAALVRAGVTVVQSLEILTAQTNNKALKKALEQVSADVREGNSLQDAFGCHPKAFPEMFVNLVGVGEFSGQLETVLDRLADFYEKERTTKQKIVSALTYPMAVFTIAVAVSIFLLIQVVPTFVETFEEQGVPLPLPTQITIAVSNFLVHRWYLVLLMAFLLVVLAVYGKRTPQGKRLLGRLAISVPVFGKLFQKTLLARFSRTFALLVASAVPILDAVELTRKTLNNALYQRALEEAGERLREGDRIHVPLEKHRKLFPPMVTQMVAIGEESGSLDMMLDKLADFYEADVAEMTSRLQSLMEPLMILVLAVMVGGIIFSVYLPMFMMMDFIGQ</sequence>
<dbReference type="GO" id="GO:0009306">
    <property type="term" value="P:protein secretion"/>
    <property type="evidence" value="ECO:0007669"/>
    <property type="project" value="InterPro"/>
</dbReference>
<comment type="caution">
    <text evidence="12">The sequence shown here is derived from an EMBL/GenBank/DDBJ whole genome shotgun (WGS) entry which is preliminary data.</text>
</comment>
<dbReference type="PANTHER" id="PTHR30012:SF0">
    <property type="entry name" value="TYPE II SECRETION SYSTEM PROTEIN F-RELATED"/>
    <property type="match status" value="1"/>
</dbReference>
<evidence type="ECO:0000256" key="10">
    <source>
        <dbReference type="SAM" id="Phobius"/>
    </source>
</evidence>
<dbReference type="InterPro" id="IPR018076">
    <property type="entry name" value="T2SS_GspF_dom"/>
</dbReference>
<keyword evidence="6 9" id="KW-0812">Transmembrane</keyword>
<keyword evidence="4" id="KW-1003">Cell membrane</keyword>
<protein>
    <recommendedName>
        <fullName evidence="11">Type II secretion system protein GspF domain-containing protein</fullName>
    </recommendedName>
</protein>
<dbReference type="PANTHER" id="PTHR30012">
    <property type="entry name" value="GENERAL SECRETION PATHWAY PROTEIN"/>
    <property type="match status" value="1"/>
</dbReference>
<dbReference type="EMBL" id="LZRT01000079">
    <property type="protein sequence ID" value="OUM87224.1"/>
    <property type="molecule type" value="Genomic_DNA"/>
</dbReference>
<feature type="domain" description="Type II secretion system protein GspF" evidence="11">
    <location>
        <begin position="73"/>
        <end position="196"/>
    </location>
</feature>
<keyword evidence="3 9" id="KW-0813">Transport</keyword>
<organism evidence="12 13">
    <name type="scientific">Bacillus thermozeamaize</name>
    <dbReference type="NCBI Taxonomy" id="230954"/>
    <lineage>
        <taxon>Bacteria</taxon>
        <taxon>Bacillati</taxon>
        <taxon>Bacillota</taxon>
        <taxon>Bacilli</taxon>
        <taxon>Bacillales</taxon>
        <taxon>Bacillaceae</taxon>
        <taxon>Bacillus</taxon>
    </lineage>
</organism>
<dbReference type="PROSITE" id="PS00874">
    <property type="entry name" value="T2SP_F"/>
    <property type="match status" value="1"/>
</dbReference>
<keyword evidence="7 10" id="KW-1133">Transmembrane helix</keyword>
<dbReference type="InterPro" id="IPR042094">
    <property type="entry name" value="T2SS_GspF_sf"/>
</dbReference>
<feature type="transmembrane region" description="Helical" evidence="10">
    <location>
        <begin position="169"/>
        <end position="192"/>
    </location>
</feature>
<comment type="subcellular location">
    <subcellularLocation>
        <location evidence="1">Cell inner membrane</location>
        <topology evidence="1">Multi-pass membrane protein</topology>
    </subcellularLocation>
    <subcellularLocation>
        <location evidence="9">Cell membrane</location>
        <topology evidence="9">Multi-pass membrane protein</topology>
    </subcellularLocation>
</comment>
<dbReference type="Pfam" id="PF00482">
    <property type="entry name" value="T2SSF"/>
    <property type="match status" value="2"/>
</dbReference>
<accession>A0A1Y3PJG4</accession>
<dbReference type="GO" id="GO:0005886">
    <property type="term" value="C:plasma membrane"/>
    <property type="evidence" value="ECO:0007669"/>
    <property type="project" value="UniProtKB-SubCell"/>
</dbReference>
<comment type="similarity">
    <text evidence="2 9">Belongs to the GSP F family.</text>
</comment>
<evidence type="ECO:0000256" key="4">
    <source>
        <dbReference type="ARBA" id="ARBA00022475"/>
    </source>
</evidence>
<dbReference type="InterPro" id="IPR001992">
    <property type="entry name" value="T2SS_GspF/T4SS_PilC_CS"/>
</dbReference>
<evidence type="ECO:0000313" key="12">
    <source>
        <dbReference type="EMBL" id="OUM87224.1"/>
    </source>
</evidence>
<evidence type="ECO:0000256" key="3">
    <source>
        <dbReference type="ARBA" id="ARBA00022448"/>
    </source>
</evidence>
<dbReference type="Proteomes" id="UP000196475">
    <property type="component" value="Unassembled WGS sequence"/>
</dbReference>
<evidence type="ECO:0000259" key="11">
    <source>
        <dbReference type="Pfam" id="PF00482"/>
    </source>
</evidence>
<evidence type="ECO:0000313" key="13">
    <source>
        <dbReference type="Proteomes" id="UP000196475"/>
    </source>
</evidence>
<evidence type="ECO:0000256" key="1">
    <source>
        <dbReference type="ARBA" id="ARBA00004429"/>
    </source>
</evidence>
<reference evidence="13" key="1">
    <citation type="submission" date="2016-06" db="EMBL/GenBank/DDBJ databases">
        <authorList>
            <person name="Nascimento L."/>
            <person name="Pereira R.V."/>
            <person name="Martins L.F."/>
            <person name="Quaggio R.B."/>
            <person name="Silva A.M."/>
            <person name="Setubal J.C."/>
        </authorList>
    </citation>
    <scope>NUCLEOTIDE SEQUENCE [LARGE SCALE GENOMIC DNA]</scope>
</reference>
<evidence type="ECO:0000256" key="9">
    <source>
        <dbReference type="RuleBase" id="RU003923"/>
    </source>
</evidence>
<dbReference type="Gene3D" id="1.20.81.30">
    <property type="entry name" value="Type II secretion system (T2SS), domain F"/>
    <property type="match status" value="2"/>
</dbReference>
<dbReference type="AlphaFoldDB" id="A0A1Y3PJG4"/>
<proteinExistence type="inferred from homology"/>
<evidence type="ECO:0000256" key="2">
    <source>
        <dbReference type="ARBA" id="ARBA00005745"/>
    </source>
</evidence>
<feature type="transmembrane region" description="Helical" evidence="10">
    <location>
        <begin position="227"/>
        <end position="244"/>
    </location>
</feature>
<feature type="transmembrane region" description="Helical" evidence="10">
    <location>
        <begin position="380"/>
        <end position="402"/>
    </location>
</feature>
<keyword evidence="5" id="KW-0997">Cell inner membrane</keyword>
<evidence type="ECO:0000256" key="6">
    <source>
        <dbReference type="ARBA" id="ARBA00022692"/>
    </source>
</evidence>
<dbReference type="FunFam" id="1.20.81.30:FF:000001">
    <property type="entry name" value="Type II secretion system protein F"/>
    <property type="match status" value="2"/>
</dbReference>
<evidence type="ECO:0000256" key="5">
    <source>
        <dbReference type="ARBA" id="ARBA00022519"/>
    </source>
</evidence>
<name>A0A1Y3PJG4_9BACI</name>
<gene>
    <name evidence="12" type="ORF">BAA01_09145</name>
</gene>
<feature type="domain" description="Type II secretion system protein GspF" evidence="11">
    <location>
        <begin position="276"/>
        <end position="399"/>
    </location>
</feature>
<keyword evidence="8 10" id="KW-0472">Membrane</keyword>